<evidence type="ECO:0000259" key="3">
    <source>
        <dbReference type="Pfam" id="PF01156"/>
    </source>
</evidence>
<dbReference type="GO" id="GO:0006152">
    <property type="term" value="P:purine nucleoside catabolic process"/>
    <property type="evidence" value="ECO:0007669"/>
    <property type="project" value="TreeGrafter"/>
</dbReference>
<dbReference type="AlphaFoldDB" id="A0A0F5YDE7"/>
<dbReference type="GO" id="GO:0005829">
    <property type="term" value="C:cytosol"/>
    <property type="evidence" value="ECO:0007669"/>
    <property type="project" value="TreeGrafter"/>
</dbReference>
<dbReference type="Pfam" id="PF01156">
    <property type="entry name" value="IU_nuc_hydro"/>
    <property type="match status" value="1"/>
</dbReference>
<sequence>MNPQISPPKIILDTDPGGDDAFALLWLISLVKQGFAELLAVTSVEGNVNAKLTFTNACKLLQLTDFPQIEVGRGMIKTQKEIADAAHIHGNDGLGNLAKTLPSPQKSYEKARYSDEIIIEKLTAFPGEITIVALAPLTNLASAETKFPGILKQAKEIIIMGGAFNVAGNVTPEAEFNIAYSLEAAEIVFNSSNNLVILPLDVTRSLIFLPEMAENIAEVNPESPISQFILALAKAMTQTSLSYRETQGISGFLVHDAVTLAYLFYPETLQFRRGRVEVEVFGKWTKGKTICDRRHHAKMGANAWVAQQVNSADLLAAFVEDLKSLVEY</sequence>
<evidence type="ECO:0000313" key="4">
    <source>
        <dbReference type="EMBL" id="KKD36773.1"/>
    </source>
</evidence>
<proteinExistence type="predicted"/>
<dbReference type="InterPro" id="IPR036452">
    <property type="entry name" value="Ribo_hydro-like"/>
</dbReference>
<evidence type="ECO:0000256" key="1">
    <source>
        <dbReference type="ARBA" id="ARBA00022801"/>
    </source>
</evidence>
<organism evidence="4 5">
    <name type="scientific">Limnoraphis robusta CS-951</name>
    <dbReference type="NCBI Taxonomy" id="1637645"/>
    <lineage>
        <taxon>Bacteria</taxon>
        <taxon>Bacillati</taxon>
        <taxon>Cyanobacteriota</taxon>
        <taxon>Cyanophyceae</taxon>
        <taxon>Oscillatoriophycideae</taxon>
        <taxon>Oscillatoriales</taxon>
        <taxon>Sirenicapillariaceae</taxon>
        <taxon>Limnoraphis</taxon>
    </lineage>
</organism>
<accession>A0A0F5YDE7</accession>
<gene>
    <name evidence="4" type="ORF">WN50_17975</name>
</gene>
<dbReference type="OrthoDB" id="9797882at2"/>
<comment type="caution">
    <text evidence="4">The sequence shown here is derived from an EMBL/GenBank/DDBJ whole genome shotgun (WGS) entry which is preliminary data.</text>
</comment>
<dbReference type="PANTHER" id="PTHR12304:SF4">
    <property type="entry name" value="URIDINE NUCLEOSIDASE"/>
    <property type="match status" value="1"/>
</dbReference>
<dbReference type="GO" id="GO:0008477">
    <property type="term" value="F:purine nucleosidase activity"/>
    <property type="evidence" value="ECO:0007669"/>
    <property type="project" value="TreeGrafter"/>
</dbReference>
<keyword evidence="1 4" id="KW-0378">Hydrolase</keyword>
<dbReference type="InterPro" id="IPR023186">
    <property type="entry name" value="IUNH"/>
</dbReference>
<keyword evidence="2" id="KW-0326">Glycosidase</keyword>
<dbReference type="RefSeq" id="WP_046279953.1">
    <property type="nucleotide sequence ID" value="NZ_LATL02000009.1"/>
</dbReference>
<dbReference type="PANTHER" id="PTHR12304">
    <property type="entry name" value="INOSINE-URIDINE PREFERRING NUCLEOSIDE HYDROLASE"/>
    <property type="match status" value="1"/>
</dbReference>
<dbReference type="SUPFAM" id="SSF53590">
    <property type="entry name" value="Nucleoside hydrolase"/>
    <property type="match status" value="1"/>
</dbReference>
<reference evidence="4 5" key="1">
    <citation type="submission" date="2015-06" db="EMBL/GenBank/DDBJ databases">
        <title>Draft genome assembly of filamentous brackish cyanobacterium Limnoraphis robusta strain CS-951.</title>
        <authorList>
            <person name="Willis A."/>
            <person name="Parks M."/>
            <person name="Burford M.A."/>
        </authorList>
    </citation>
    <scope>NUCLEOTIDE SEQUENCE [LARGE SCALE GENOMIC DNA]</scope>
    <source>
        <strain evidence="4 5">CS-951</strain>
    </source>
</reference>
<evidence type="ECO:0000256" key="2">
    <source>
        <dbReference type="ARBA" id="ARBA00023295"/>
    </source>
</evidence>
<dbReference type="EMBL" id="LATL02000009">
    <property type="protein sequence ID" value="KKD36773.1"/>
    <property type="molecule type" value="Genomic_DNA"/>
</dbReference>
<dbReference type="InterPro" id="IPR001910">
    <property type="entry name" value="Inosine/uridine_hydrolase_dom"/>
</dbReference>
<name>A0A0F5YDE7_9CYAN</name>
<evidence type="ECO:0000313" key="5">
    <source>
        <dbReference type="Proteomes" id="UP000033607"/>
    </source>
</evidence>
<dbReference type="Proteomes" id="UP000033607">
    <property type="component" value="Unassembled WGS sequence"/>
</dbReference>
<feature type="domain" description="Inosine/uridine-preferring nucleoside hydrolase" evidence="3">
    <location>
        <begin position="10"/>
        <end position="313"/>
    </location>
</feature>
<dbReference type="Gene3D" id="3.90.245.10">
    <property type="entry name" value="Ribonucleoside hydrolase-like"/>
    <property type="match status" value="1"/>
</dbReference>
<protein>
    <submittedName>
        <fullName evidence="4">Nucleoside hydrolase</fullName>
    </submittedName>
</protein>